<dbReference type="SMART" id="SM00066">
    <property type="entry name" value="GAL4"/>
    <property type="match status" value="1"/>
</dbReference>
<dbReference type="Pfam" id="PF03184">
    <property type="entry name" value="DDE_1"/>
    <property type="match status" value="1"/>
</dbReference>
<dbReference type="FunFam" id="4.10.240.10:FF:000003">
    <property type="entry name" value="C6 transcription factor (Leu3)"/>
    <property type="match status" value="1"/>
</dbReference>
<dbReference type="HOGENOM" id="CLU_265017_0_0_1"/>
<evidence type="ECO:0000256" key="3">
    <source>
        <dbReference type="ARBA" id="ARBA00022833"/>
    </source>
</evidence>
<dbReference type="InterPro" id="IPR051089">
    <property type="entry name" value="prtT"/>
</dbReference>
<feature type="domain" description="HTH CENPB-type" evidence="10">
    <location>
        <begin position="60"/>
        <end position="129"/>
    </location>
</feature>
<accession>B8MFS6</accession>
<dbReference type="InterPro" id="IPR004875">
    <property type="entry name" value="DDE_SF_endonuclease_dom"/>
</dbReference>
<dbReference type="RefSeq" id="XP_002483027.1">
    <property type="nucleotide sequence ID" value="XM_002482982.1"/>
</dbReference>
<dbReference type="InterPro" id="IPR009057">
    <property type="entry name" value="Homeodomain-like_sf"/>
</dbReference>
<dbReference type="GO" id="GO:0008270">
    <property type="term" value="F:zinc ion binding"/>
    <property type="evidence" value="ECO:0007669"/>
    <property type="project" value="InterPro"/>
</dbReference>
<dbReference type="PROSITE" id="PS00463">
    <property type="entry name" value="ZN2_CY6_FUNGAL_1"/>
    <property type="match status" value="1"/>
</dbReference>
<dbReference type="SUPFAM" id="SSF46689">
    <property type="entry name" value="Homeodomain-like"/>
    <property type="match status" value="1"/>
</dbReference>
<protein>
    <submittedName>
        <fullName evidence="11">Pogo transposable element, putative</fullName>
    </submittedName>
</protein>
<dbReference type="Proteomes" id="UP000001745">
    <property type="component" value="Unassembled WGS sequence"/>
</dbReference>
<keyword evidence="2" id="KW-0479">Metal-binding</keyword>
<evidence type="ECO:0000256" key="6">
    <source>
        <dbReference type="ARBA" id="ARBA00023163"/>
    </source>
</evidence>
<evidence type="ECO:0000256" key="5">
    <source>
        <dbReference type="ARBA" id="ARBA00023125"/>
    </source>
</evidence>
<dbReference type="Pfam" id="PF00172">
    <property type="entry name" value="Zn_clus"/>
    <property type="match status" value="1"/>
</dbReference>
<name>B8MFS6_TALSN</name>
<dbReference type="AlphaFoldDB" id="B8MFS6"/>
<feature type="domain" description="Zn(2)-C6 fungal-type" evidence="9">
    <location>
        <begin position="636"/>
        <end position="669"/>
    </location>
</feature>
<dbReference type="InterPro" id="IPR036864">
    <property type="entry name" value="Zn2-C6_fun-type_DNA-bd_sf"/>
</dbReference>
<comment type="subcellular location">
    <subcellularLocation>
        <location evidence="1">Nucleus</location>
    </subcellularLocation>
</comment>
<evidence type="ECO:0000256" key="7">
    <source>
        <dbReference type="ARBA" id="ARBA00023242"/>
    </source>
</evidence>
<dbReference type="SMART" id="SM00674">
    <property type="entry name" value="CENPB"/>
    <property type="match status" value="1"/>
</dbReference>
<keyword evidence="5" id="KW-0238">DNA-binding</keyword>
<sequence length="1259" mass="143502">MPPIRNKNRKNLDEQEGRILLAISDLQNGRIQRVAQAARIYEIPRTTLQDRLNGIQQRSLVRANSHKLTQYEEESLVKWVLDLDRRGLPPRHSLVREMANYILSQHGKPQVGKNWITKLIKRRPEIDSKFARKYNYERAKCKDPKIIQEHFDRVQAAISEYGILPEDIFNFDETSFAMGLCATAKVITGSDRYAQPKLLQPGNREWVTAIEATNSTGWAVPSYVIFKAKKNVREGWFDDLPDDWRINISDNGWTTDQIGLEWLKTHFIPYINGRTVGKYRMLILDGHGSHLTPEFDHICTENNIIPVCMPPHSSHLLQPLDVGCFAVLKRHYGQLVEQRMRLGFNHIDKMDFLTAFPQARTVAYKAQTIRNSFTATGLVPFNPDRVIQQLNIRLKTPTPPPSRSSNTASSCLQTPQNIRQFIRQSTTINKHINERTESNQNQEINQAVVRLSKAYEMIANDVLLVQKENYDLRAAHKKEKQKRQKSKKQISIKQGVTKEEVQALVQGQVEASHAVTTTPAEPELPASQAVVRRQYRCSELTNALVVLVWCRFGGELRYSYPPWEEQQISYPPPIFGRIISAEADIWGPHHSVHNDPIGTNGSPCNPIDPESPPGISGKLKTPQTTSTAIKKRKVVACVHCRQMKLRCDSGDRFPAPCSRCQRAGRDCSIDPSFRRATKRDRLEDLEREIHNIRKNLSTSVDGLRIPLDTSLVADNMDALRDVQSSRTEPGSASAVIPDVQTLEQIAVSRDLFMRILDEYTYLTCFVVGTVLTPSRYFQYYHSRFQFLPSKERVLQDCGTCSLLFWAMVAVSSRSIQECKNFRQSLNWPLRRLATDSAIREIPSLPLVQAYILLCVWPMPFGAVIDDPSWTYCGIATHKAHHLGFHRPKHSNEFVAKAGLDHELLASMRNTWLACFIVNQNISSRLGVPPTIRPDYTIMQALNSDDYCNRTFQQLLNLAYQEATFSNLLGQDVSTADGLTSDPLPVIQAADLELEQFEIRHKATWSDDVERHFLGVRLRLYSYAFLRSERPVDAKREERTINVSPKTFSSRISVASYLSKSYTAALRLIAISCQDKATDYRPYDGLHMLEPSTSNIWHIWTSSDVANIHLAASVLLQLIRRSDLWNDDDTEAKNAISRTWYIFSSLSVCKGDHFDRICDIIDYISKLMWPSWPDSISVRSRMGANIQVDLVQRARRRYVDGVSTYSAQLPEMHTETCMNNNHDNLGGMIQFSGMSDGICTAFDDGLWPIWDSSLSLNRLS</sequence>
<keyword evidence="7" id="KW-0539">Nucleus</keyword>
<dbReference type="PANTHER" id="PTHR31845">
    <property type="entry name" value="FINGER DOMAIN PROTEIN, PUTATIVE-RELATED"/>
    <property type="match status" value="1"/>
</dbReference>
<dbReference type="InterPro" id="IPR007889">
    <property type="entry name" value="HTH_Psq"/>
</dbReference>
<dbReference type="PROSITE" id="PS50048">
    <property type="entry name" value="ZN2_CY6_FUNGAL_2"/>
    <property type="match status" value="1"/>
</dbReference>
<keyword evidence="4" id="KW-0805">Transcription regulation</keyword>
<dbReference type="CDD" id="cd12148">
    <property type="entry name" value="fungal_TF_MHR"/>
    <property type="match status" value="1"/>
</dbReference>
<evidence type="ECO:0000256" key="1">
    <source>
        <dbReference type="ARBA" id="ARBA00004123"/>
    </source>
</evidence>
<evidence type="ECO:0000313" key="11">
    <source>
        <dbReference type="EMBL" id="EED15793.1"/>
    </source>
</evidence>
<keyword evidence="12" id="KW-1185">Reference proteome</keyword>
<keyword evidence="6" id="KW-0804">Transcription</keyword>
<dbReference type="InterPro" id="IPR001138">
    <property type="entry name" value="Zn2Cys6_DnaBD"/>
</dbReference>
<dbReference type="InterPro" id="IPR036397">
    <property type="entry name" value="RNaseH_sf"/>
</dbReference>
<dbReference type="Pfam" id="PF03221">
    <property type="entry name" value="HTH_Tnp_Tc5"/>
    <property type="match status" value="1"/>
</dbReference>
<dbReference type="EMBL" id="EQ962656">
    <property type="protein sequence ID" value="EED15793.1"/>
    <property type="molecule type" value="Genomic_DNA"/>
</dbReference>
<dbReference type="Pfam" id="PF05225">
    <property type="entry name" value="HTH_psq"/>
    <property type="match status" value="1"/>
</dbReference>
<dbReference type="SUPFAM" id="SSF57701">
    <property type="entry name" value="Zn2/Cys6 DNA-binding domain"/>
    <property type="match status" value="1"/>
</dbReference>
<dbReference type="InterPro" id="IPR006600">
    <property type="entry name" value="HTH_CenpB_DNA-bd_dom"/>
</dbReference>
<dbReference type="Gene3D" id="1.10.10.60">
    <property type="entry name" value="Homeodomain-like"/>
    <property type="match status" value="1"/>
</dbReference>
<dbReference type="GeneID" id="8100779"/>
<evidence type="ECO:0000256" key="8">
    <source>
        <dbReference type="SAM" id="MobiDB-lite"/>
    </source>
</evidence>
<proteinExistence type="predicted"/>
<dbReference type="Gene3D" id="4.10.240.10">
    <property type="entry name" value="Zn(2)-C6 fungal-type DNA-binding domain"/>
    <property type="match status" value="1"/>
</dbReference>
<evidence type="ECO:0000256" key="2">
    <source>
        <dbReference type="ARBA" id="ARBA00022723"/>
    </source>
</evidence>
<dbReference type="VEuPathDB" id="FungiDB:TSTA_009180"/>
<organism evidence="11 12">
    <name type="scientific">Talaromyces stipitatus (strain ATCC 10500 / CBS 375.48 / QM 6759 / NRRL 1006)</name>
    <name type="common">Penicillium stipitatum</name>
    <dbReference type="NCBI Taxonomy" id="441959"/>
    <lineage>
        <taxon>Eukaryota</taxon>
        <taxon>Fungi</taxon>
        <taxon>Dikarya</taxon>
        <taxon>Ascomycota</taxon>
        <taxon>Pezizomycotina</taxon>
        <taxon>Eurotiomycetes</taxon>
        <taxon>Eurotiomycetidae</taxon>
        <taxon>Eurotiales</taxon>
        <taxon>Trichocomaceae</taxon>
        <taxon>Talaromyces</taxon>
        <taxon>Talaromyces sect. Talaromyces</taxon>
    </lineage>
</organism>
<dbReference type="eggNOG" id="ENOG502S2ZX">
    <property type="taxonomic scope" value="Eukaryota"/>
</dbReference>
<dbReference type="SMART" id="SM00906">
    <property type="entry name" value="Fungal_trans"/>
    <property type="match status" value="1"/>
</dbReference>
<evidence type="ECO:0000256" key="4">
    <source>
        <dbReference type="ARBA" id="ARBA00023015"/>
    </source>
</evidence>
<dbReference type="CDD" id="cd00067">
    <property type="entry name" value="GAL4"/>
    <property type="match status" value="1"/>
</dbReference>
<evidence type="ECO:0000313" key="12">
    <source>
        <dbReference type="Proteomes" id="UP000001745"/>
    </source>
</evidence>
<dbReference type="GO" id="GO:0005634">
    <property type="term" value="C:nucleus"/>
    <property type="evidence" value="ECO:0007669"/>
    <property type="project" value="UniProtKB-SubCell"/>
</dbReference>
<dbReference type="PANTHER" id="PTHR31845:SF21">
    <property type="entry name" value="REGULATORY PROTEIN LEU3"/>
    <property type="match status" value="1"/>
</dbReference>
<dbReference type="GO" id="GO:0000981">
    <property type="term" value="F:DNA-binding transcription factor activity, RNA polymerase II-specific"/>
    <property type="evidence" value="ECO:0007669"/>
    <property type="project" value="InterPro"/>
</dbReference>
<dbReference type="GO" id="GO:0001216">
    <property type="term" value="F:DNA-binding transcription activator activity"/>
    <property type="evidence" value="ECO:0007669"/>
    <property type="project" value="UniProtKB-ARBA"/>
</dbReference>
<dbReference type="GO" id="GO:0000976">
    <property type="term" value="F:transcription cis-regulatory region binding"/>
    <property type="evidence" value="ECO:0007669"/>
    <property type="project" value="TreeGrafter"/>
</dbReference>
<dbReference type="PROSITE" id="PS51253">
    <property type="entry name" value="HTH_CENPB"/>
    <property type="match status" value="1"/>
</dbReference>
<gene>
    <name evidence="11" type="ORF">TSTA_009180</name>
</gene>
<keyword evidence="3" id="KW-0862">Zinc</keyword>
<dbReference type="Gene3D" id="3.30.420.10">
    <property type="entry name" value="Ribonuclease H-like superfamily/Ribonuclease H"/>
    <property type="match status" value="1"/>
</dbReference>
<dbReference type="InParanoid" id="B8MFS6"/>
<dbReference type="InterPro" id="IPR007219">
    <property type="entry name" value="XnlR_reg_dom"/>
</dbReference>
<reference evidence="12" key="1">
    <citation type="journal article" date="2015" name="Genome Announc.">
        <title>Genome sequence of the AIDS-associated pathogen Penicillium marneffei (ATCC18224) and its near taxonomic relative Talaromyces stipitatus (ATCC10500).</title>
        <authorList>
            <person name="Nierman W.C."/>
            <person name="Fedorova-Abrams N.D."/>
            <person name="Andrianopoulos A."/>
        </authorList>
    </citation>
    <scope>NUCLEOTIDE SEQUENCE [LARGE SCALE GENOMIC DNA]</scope>
    <source>
        <strain evidence="12">ATCC 10500 / CBS 375.48 / QM 6759 / NRRL 1006</strain>
    </source>
</reference>
<dbReference type="Pfam" id="PF04082">
    <property type="entry name" value="Fungal_trans"/>
    <property type="match status" value="1"/>
</dbReference>
<evidence type="ECO:0000259" key="10">
    <source>
        <dbReference type="PROSITE" id="PS51253"/>
    </source>
</evidence>
<feature type="region of interest" description="Disordered" evidence="8">
    <location>
        <begin position="594"/>
        <end position="626"/>
    </location>
</feature>
<dbReference type="OrthoDB" id="3163292at2759"/>
<evidence type="ECO:0000259" key="9">
    <source>
        <dbReference type="PROSITE" id="PS50048"/>
    </source>
</evidence>
<dbReference type="GO" id="GO:0006351">
    <property type="term" value="P:DNA-templated transcription"/>
    <property type="evidence" value="ECO:0007669"/>
    <property type="project" value="InterPro"/>
</dbReference>